<dbReference type="PANTHER" id="PTHR30188">
    <property type="entry name" value="ABC TRANSPORTER PERMEASE PROTEIN-RELATED"/>
    <property type="match status" value="1"/>
</dbReference>
<proteinExistence type="predicted"/>
<dbReference type="GO" id="GO:0005548">
    <property type="term" value="F:phospholipid transporter activity"/>
    <property type="evidence" value="ECO:0007669"/>
    <property type="project" value="TreeGrafter"/>
</dbReference>
<gene>
    <name evidence="3" type="ORF">SAMN06265360_1403</name>
</gene>
<accession>A0A239AGS4</accession>
<feature type="transmembrane region" description="Helical" evidence="2">
    <location>
        <begin position="285"/>
        <end position="312"/>
    </location>
</feature>
<dbReference type="PANTHER" id="PTHR30188:SF4">
    <property type="entry name" value="PROTEIN TRIGALACTOSYLDIACYLGLYCEROL 1, CHLOROPLASTIC"/>
    <property type="match status" value="1"/>
</dbReference>
<dbReference type="AlphaFoldDB" id="A0A239AGS4"/>
<evidence type="ECO:0000256" key="2">
    <source>
        <dbReference type="SAM" id="Phobius"/>
    </source>
</evidence>
<keyword evidence="2" id="KW-0472">Membrane</keyword>
<dbReference type="InterPro" id="IPR030802">
    <property type="entry name" value="Permease_MalE"/>
</dbReference>
<keyword evidence="2" id="KW-1133">Transmembrane helix</keyword>
<keyword evidence="4" id="KW-1185">Reference proteome</keyword>
<feature type="region of interest" description="Disordered" evidence="1">
    <location>
        <begin position="70"/>
        <end position="97"/>
    </location>
</feature>
<dbReference type="Pfam" id="PF02405">
    <property type="entry name" value="MlaE"/>
    <property type="match status" value="1"/>
</dbReference>
<dbReference type="InterPro" id="IPR042099">
    <property type="entry name" value="ANL_N_sf"/>
</dbReference>
<feature type="transmembrane region" description="Helical" evidence="2">
    <location>
        <begin position="332"/>
        <end position="355"/>
    </location>
</feature>
<dbReference type="EMBL" id="FZNW01000040">
    <property type="protein sequence ID" value="SNR94562.1"/>
    <property type="molecule type" value="Genomic_DNA"/>
</dbReference>
<dbReference type="Proteomes" id="UP000198348">
    <property type="component" value="Unassembled WGS sequence"/>
</dbReference>
<feature type="transmembrane region" description="Helical" evidence="2">
    <location>
        <begin position="149"/>
        <end position="168"/>
    </location>
</feature>
<feature type="compositionally biased region" description="Basic and acidic residues" evidence="1">
    <location>
        <begin position="82"/>
        <end position="91"/>
    </location>
</feature>
<feature type="transmembrane region" description="Helical" evidence="2">
    <location>
        <begin position="367"/>
        <end position="386"/>
    </location>
</feature>
<protein>
    <submittedName>
        <fullName evidence="3">ABC-type transporter Mla maintaining outer membrane lipid asymmetry, permease component MlaE</fullName>
    </submittedName>
</protein>
<feature type="transmembrane region" description="Helical" evidence="2">
    <location>
        <begin position="224"/>
        <end position="250"/>
    </location>
</feature>
<feature type="transmembrane region" description="Helical" evidence="2">
    <location>
        <begin position="189"/>
        <end position="212"/>
    </location>
</feature>
<name>A0A239AGS4_9PSEU</name>
<dbReference type="GO" id="GO:0043190">
    <property type="term" value="C:ATP-binding cassette (ABC) transporter complex"/>
    <property type="evidence" value="ECO:0007669"/>
    <property type="project" value="InterPro"/>
</dbReference>
<evidence type="ECO:0000313" key="4">
    <source>
        <dbReference type="Proteomes" id="UP000198348"/>
    </source>
</evidence>
<keyword evidence="2" id="KW-0812">Transmembrane</keyword>
<sequence length="402" mass="43135">MKKLDAEQILAHIEKHQVTITQLVPTMFVRMLKPDKGARATLASIWTRNAPTTSGALSATTWRIAESNSSNSFPALQPAKMPKRDIRDRYETSPSSRLSGQDVEEVLNVSAQDDQQTAPPVNYVPLLGGPYTGVASRSVGYVPDYARKFLIEAGGMIQLLAIIVWSAVRRPTGYWGRVLENMHEVIKTSWLTIALAVFGFQAAVSMISAQIVAMVGAGPLFGPYLFVFSTTTFTVWVNSMVVAGVIGTALTAEIGSRKVREELDAMEVMGIDPVRELAIPRVVSVVLTTVLLSIPALAASAVGMQVAADFFLHLPASDFYHTLYTGTGPINIGSYLVNNALIGLLIGTVCCYKGFAAAGGAMGLGKAVNNAVVICFLGVFVLQLAYQTVMLGFFPNALGTLR</sequence>
<dbReference type="Gene3D" id="3.40.50.12780">
    <property type="entry name" value="N-terminal domain of ligase-like"/>
    <property type="match status" value="1"/>
</dbReference>
<evidence type="ECO:0000256" key="1">
    <source>
        <dbReference type="SAM" id="MobiDB-lite"/>
    </source>
</evidence>
<dbReference type="RefSeq" id="WP_245818888.1">
    <property type="nucleotide sequence ID" value="NZ_FZNW01000040.1"/>
</dbReference>
<evidence type="ECO:0000313" key="3">
    <source>
        <dbReference type="EMBL" id="SNR94562.1"/>
    </source>
</evidence>
<organism evidence="3 4">
    <name type="scientific">Haloechinothrix alba</name>
    <dbReference type="NCBI Taxonomy" id="664784"/>
    <lineage>
        <taxon>Bacteria</taxon>
        <taxon>Bacillati</taxon>
        <taxon>Actinomycetota</taxon>
        <taxon>Actinomycetes</taxon>
        <taxon>Pseudonocardiales</taxon>
        <taxon>Pseudonocardiaceae</taxon>
        <taxon>Haloechinothrix</taxon>
    </lineage>
</organism>
<reference evidence="3 4" key="1">
    <citation type="submission" date="2017-06" db="EMBL/GenBank/DDBJ databases">
        <authorList>
            <person name="Kim H.J."/>
            <person name="Triplett B.A."/>
        </authorList>
    </citation>
    <scope>NUCLEOTIDE SEQUENCE [LARGE SCALE GENOMIC DNA]</scope>
    <source>
        <strain evidence="3 4">DSM 45207</strain>
    </source>
</reference>